<feature type="compositionally biased region" description="Basic residues" evidence="1">
    <location>
        <begin position="180"/>
        <end position="191"/>
    </location>
</feature>
<feature type="region of interest" description="Disordered" evidence="1">
    <location>
        <begin position="270"/>
        <end position="294"/>
    </location>
</feature>
<evidence type="ECO:0000313" key="3">
    <source>
        <dbReference type="Proteomes" id="UP000198816"/>
    </source>
</evidence>
<evidence type="ECO:0000256" key="1">
    <source>
        <dbReference type="SAM" id="MobiDB-lite"/>
    </source>
</evidence>
<reference evidence="3" key="1">
    <citation type="submission" date="2016-10" db="EMBL/GenBank/DDBJ databases">
        <authorList>
            <person name="Varghese N."/>
            <person name="Submissions S."/>
        </authorList>
    </citation>
    <scope>NUCLEOTIDE SEQUENCE [LARGE SCALE GENOMIC DNA]</scope>
    <source>
        <strain evidence="3">DSM 217</strain>
    </source>
</reference>
<name>A0A1H2XQH1_THIRO</name>
<sequence>MFQSAPDQLAGRCPARRRSLSRCKAFQSAPDQLAGRCLRWPDAASSSESFQSAPDQLAGRCSGLPRRLGLVDGFNPRPTNWPGDAGHGPRWCRACAVSIRARPIGRAMPSFRADPGRSRAFQSAPDQLAGRCDEAATVEVGMFSVSIRARPIGRAMPLNTPALYLQLEFQSAPDQLAGRCGRRGSCRRRAGRFNPRPTNWPGDATSPPPPGFNPICFNPRPTNWPGDARAATRCRPLPQRFNPRPTNWPGDAPRMQSVDSAKEYDELARSWPTGQVPGGGALGGELWSPWKTTR</sequence>
<protein>
    <submittedName>
        <fullName evidence="2">Uncharacterized protein</fullName>
    </submittedName>
</protein>
<feature type="region of interest" description="Disordered" evidence="1">
    <location>
        <begin position="236"/>
        <end position="255"/>
    </location>
</feature>
<dbReference type="EMBL" id="FNNZ01000011">
    <property type="protein sequence ID" value="SDW94928.1"/>
    <property type="molecule type" value="Genomic_DNA"/>
</dbReference>
<evidence type="ECO:0000313" key="2">
    <source>
        <dbReference type="EMBL" id="SDW94928.1"/>
    </source>
</evidence>
<accession>A0A1H2XQH1</accession>
<dbReference type="Proteomes" id="UP000198816">
    <property type="component" value="Unassembled WGS sequence"/>
</dbReference>
<keyword evidence="3" id="KW-1185">Reference proteome</keyword>
<gene>
    <name evidence="2" type="ORF">SAMN05421783_11170</name>
</gene>
<proteinExistence type="predicted"/>
<dbReference type="AlphaFoldDB" id="A0A1H2XQH1"/>
<feature type="region of interest" description="Disordered" evidence="1">
    <location>
        <begin position="179"/>
        <end position="209"/>
    </location>
</feature>
<organism evidence="2 3">
    <name type="scientific">Thiocapsa roseopersicina</name>
    <dbReference type="NCBI Taxonomy" id="1058"/>
    <lineage>
        <taxon>Bacteria</taxon>
        <taxon>Pseudomonadati</taxon>
        <taxon>Pseudomonadota</taxon>
        <taxon>Gammaproteobacteria</taxon>
        <taxon>Chromatiales</taxon>
        <taxon>Chromatiaceae</taxon>
        <taxon>Thiocapsa</taxon>
    </lineage>
</organism>